<dbReference type="GO" id="GO:0016757">
    <property type="term" value="F:glycosyltransferase activity"/>
    <property type="evidence" value="ECO:0007669"/>
    <property type="project" value="InterPro"/>
</dbReference>
<protein>
    <submittedName>
        <fullName evidence="3">Glycosyltransferase involved in cell wall biosynthesis</fullName>
    </submittedName>
</protein>
<accession>A0A4R6IY89</accession>
<dbReference type="Proteomes" id="UP000295741">
    <property type="component" value="Unassembled WGS sequence"/>
</dbReference>
<sequence length="391" mass="44942">MSNTPAILFIHNTYLQKGGEDTVVQQEIEFLTTKGWQVHTLFFSNETIGNPILRWLNALSVFFNLSAAIKVYKLVKKYSIPVVHVHNFYYRASAAVFWGAKAAGARTVFTLHNYRLFCLNGFFFYNQTTCMDCQQQKSFALGIARKCFKGSGFLSRMLAASTVWHRRIGTWQHKVDQFLVLNPLQQQSLMTTGIPADKIMLKPNFLQETIPPTSYDQREDFFLFAGRMSPEKGIVGLINAVKGQKIPLLLVGDGPLASWIITQTDEWIQYRPKVNKPVLQELYRKCKALIFPSIWPEGLPLTVIEAQQAGTIVIAALSENLKEMIRHHENGFLYDALHPDELLRIVALFHEMDLKEKNRLSANAYDFFQQHYTIEQHDQWLMKAYQLSMNP</sequence>
<dbReference type="EMBL" id="SNWP01000011">
    <property type="protein sequence ID" value="TDO26936.1"/>
    <property type="molecule type" value="Genomic_DNA"/>
</dbReference>
<organism evidence="3 4">
    <name type="scientific">Sediminibacterium goheungense</name>
    <dbReference type="NCBI Taxonomy" id="1086393"/>
    <lineage>
        <taxon>Bacteria</taxon>
        <taxon>Pseudomonadati</taxon>
        <taxon>Bacteroidota</taxon>
        <taxon>Chitinophagia</taxon>
        <taxon>Chitinophagales</taxon>
        <taxon>Chitinophagaceae</taxon>
        <taxon>Sediminibacterium</taxon>
    </lineage>
</organism>
<dbReference type="InterPro" id="IPR028098">
    <property type="entry name" value="Glyco_trans_4-like_N"/>
</dbReference>
<keyword evidence="4" id="KW-1185">Reference proteome</keyword>
<dbReference type="CDD" id="cd03801">
    <property type="entry name" value="GT4_PimA-like"/>
    <property type="match status" value="1"/>
</dbReference>
<evidence type="ECO:0000259" key="2">
    <source>
        <dbReference type="Pfam" id="PF13439"/>
    </source>
</evidence>
<feature type="domain" description="Glycosyl transferase family 1" evidence="1">
    <location>
        <begin position="216"/>
        <end position="366"/>
    </location>
</feature>
<dbReference type="RefSeq" id="WP_133474808.1">
    <property type="nucleotide sequence ID" value="NZ_SNWP01000011.1"/>
</dbReference>
<dbReference type="InterPro" id="IPR050194">
    <property type="entry name" value="Glycosyltransferase_grp1"/>
</dbReference>
<dbReference type="AlphaFoldDB" id="A0A4R6IY89"/>
<comment type="caution">
    <text evidence="3">The sequence shown here is derived from an EMBL/GenBank/DDBJ whole genome shotgun (WGS) entry which is preliminary data.</text>
</comment>
<evidence type="ECO:0000259" key="1">
    <source>
        <dbReference type="Pfam" id="PF00534"/>
    </source>
</evidence>
<reference evidence="3 4" key="1">
    <citation type="submission" date="2019-03" db="EMBL/GenBank/DDBJ databases">
        <title>Genomic Encyclopedia of Archaeal and Bacterial Type Strains, Phase II (KMG-II): from individual species to whole genera.</title>
        <authorList>
            <person name="Goeker M."/>
        </authorList>
    </citation>
    <scope>NUCLEOTIDE SEQUENCE [LARGE SCALE GENOMIC DNA]</scope>
    <source>
        <strain evidence="3 4">DSM 28323</strain>
    </source>
</reference>
<dbReference type="SUPFAM" id="SSF53756">
    <property type="entry name" value="UDP-Glycosyltransferase/glycogen phosphorylase"/>
    <property type="match status" value="1"/>
</dbReference>
<dbReference type="PANTHER" id="PTHR45947">
    <property type="entry name" value="SULFOQUINOVOSYL TRANSFERASE SQD2"/>
    <property type="match status" value="1"/>
</dbReference>
<dbReference type="Gene3D" id="3.40.50.2000">
    <property type="entry name" value="Glycogen Phosphorylase B"/>
    <property type="match status" value="2"/>
</dbReference>
<proteinExistence type="predicted"/>
<dbReference type="OrthoDB" id="9792322at2"/>
<dbReference type="PANTHER" id="PTHR45947:SF13">
    <property type="entry name" value="TRANSFERASE"/>
    <property type="match status" value="1"/>
</dbReference>
<name>A0A4R6IY89_9BACT</name>
<evidence type="ECO:0000313" key="4">
    <source>
        <dbReference type="Proteomes" id="UP000295741"/>
    </source>
</evidence>
<keyword evidence="3" id="KW-0808">Transferase</keyword>
<evidence type="ECO:0000313" key="3">
    <source>
        <dbReference type="EMBL" id="TDO26936.1"/>
    </source>
</evidence>
<feature type="domain" description="Glycosyltransferase subfamily 4-like N-terminal" evidence="2">
    <location>
        <begin position="18"/>
        <end position="205"/>
    </location>
</feature>
<gene>
    <name evidence="3" type="ORF">BC659_2251</name>
</gene>
<dbReference type="Pfam" id="PF13439">
    <property type="entry name" value="Glyco_transf_4"/>
    <property type="match status" value="1"/>
</dbReference>
<dbReference type="Pfam" id="PF00534">
    <property type="entry name" value="Glycos_transf_1"/>
    <property type="match status" value="1"/>
</dbReference>
<dbReference type="InterPro" id="IPR001296">
    <property type="entry name" value="Glyco_trans_1"/>
</dbReference>